<protein>
    <submittedName>
        <fullName evidence="1">MADS-box transcription factor 27-like isoform X2</fullName>
    </submittedName>
</protein>
<reference evidence="1" key="1">
    <citation type="submission" date="2018-02" db="EMBL/GenBank/DDBJ databases">
        <title>Rhizophora mucronata_Transcriptome.</title>
        <authorList>
            <person name="Meera S.P."/>
            <person name="Sreeshan A."/>
            <person name="Augustine A."/>
        </authorList>
    </citation>
    <scope>NUCLEOTIDE SEQUENCE</scope>
    <source>
        <tissue evidence="1">Leaf</tissue>
    </source>
</reference>
<evidence type="ECO:0000313" key="1">
    <source>
        <dbReference type="EMBL" id="MBW84570.1"/>
    </source>
</evidence>
<organism evidence="1">
    <name type="scientific">Rhizophora mucronata</name>
    <name type="common">Asiatic mangrove</name>
    <dbReference type="NCBI Taxonomy" id="61149"/>
    <lineage>
        <taxon>Eukaryota</taxon>
        <taxon>Viridiplantae</taxon>
        <taxon>Streptophyta</taxon>
        <taxon>Embryophyta</taxon>
        <taxon>Tracheophyta</taxon>
        <taxon>Spermatophyta</taxon>
        <taxon>Magnoliopsida</taxon>
        <taxon>eudicotyledons</taxon>
        <taxon>Gunneridae</taxon>
        <taxon>Pentapetalae</taxon>
        <taxon>rosids</taxon>
        <taxon>fabids</taxon>
        <taxon>Malpighiales</taxon>
        <taxon>Rhizophoraceae</taxon>
        <taxon>Rhizophora</taxon>
    </lineage>
</organism>
<name>A0A2P2ITN6_RHIMU</name>
<accession>A0A2P2ITN6</accession>
<dbReference type="AlphaFoldDB" id="A0A2P2ITN6"/>
<sequence length="52" mass="5891">MNGTNTLEDSLVPVHLHLGQPQQQNYHTAARATKLRYSLSFHQVFLLCPSIN</sequence>
<dbReference type="EMBL" id="GGEC01004087">
    <property type="protein sequence ID" value="MBW84570.1"/>
    <property type="molecule type" value="Transcribed_RNA"/>
</dbReference>
<proteinExistence type="predicted"/>